<dbReference type="EMBL" id="OOIQ01000026">
    <property type="protein sequence ID" value="SPO49284.1"/>
    <property type="molecule type" value="Genomic_DNA"/>
</dbReference>
<dbReference type="AlphaFoldDB" id="A0A5C3FY62"/>
<dbReference type="PANTHER" id="PTHR19303">
    <property type="entry name" value="TRANSPOSON"/>
    <property type="match status" value="1"/>
</dbReference>
<dbReference type="Proteomes" id="UP000325008">
    <property type="component" value="Unassembled WGS sequence"/>
</dbReference>
<feature type="compositionally biased region" description="Polar residues" evidence="1">
    <location>
        <begin position="143"/>
        <end position="158"/>
    </location>
</feature>
<sequence length="308" mass="34377">MAGQIRISAWIGYNAVLSHIQDKKRLLLLDGHNSHTSLAFTEFAERNNIILLCFPAHATHLLQPLDVAIFGSLKAQYTKMISSLAKSELAINKVQFLRIYIKIRDRIITPRVARSAFKSVGIDTIVNALPVLSRLPEDRKNTPEQQNHDLPQTPRNSHQLVSIASKIRSLERPNRTSRQLWTKLIKAAGHFHSENVLLHQEIKEVRQTLAYKSVRTPMDQSKLSQAKILDSREIQDAISCRKQPKMAQKRQSQRQQSAQPLSEVSHDDSVAGSQDTSSGSSPILGSSPEPGTDDDDAFTSSDSSESGF</sequence>
<gene>
    <name evidence="3" type="ORF">PSANT_06975</name>
</gene>
<organism evidence="3 4">
    <name type="scientific">Pseudozyma antarctica</name>
    <name type="common">Yeast</name>
    <name type="synonym">Candida antarctica</name>
    <dbReference type="NCBI Taxonomy" id="84753"/>
    <lineage>
        <taxon>Eukaryota</taxon>
        <taxon>Fungi</taxon>
        <taxon>Dikarya</taxon>
        <taxon>Basidiomycota</taxon>
        <taxon>Ustilaginomycotina</taxon>
        <taxon>Ustilaginomycetes</taxon>
        <taxon>Ustilaginales</taxon>
        <taxon>Ustilaginaceae</taxon>
        <taxon>Moesziomyces</taxon>
    </lineage>
</organism>
<comment type="caution">
    <text evidence="3">The sequence shown here is derived from an EMBL/GenBank/DDBJ whole genome shotgun (WGS) entry which is preliminary data.</text>
</comment>
<keyword evidence="4" id="KW-1185">Reference proteome</keyword>
<dbReference type="InterPro" id="IPR050863">
    <property type="entry name" value="CenT-Element_Derived"/>
</dbReference>
<feature type="region of interest" description="Disordered" evidence="1">
    <location>
        <begin position="138"/>
        <end position="158"/>
    </location>
</feature>
<dbReference type="InterPro" id="IPR004875">
    <property type="entry name" value="DDE_SF_endonuclease_dom"/>
</dbReference>
<feature type="compositionally biased region" description="Low complexity" evidence="1">
    <location>
        <begin position="298"/>
        <end position="308"/>
    </location>
</feature>
<protein>
    <recommendedName>
        <fullName evidence="2">DDE-1 domain-containing protein</fullName>
    </recommendedName>
</protein>
<evidence type="ECO:0000313" key="3">
    <source>
        <dbReference type="EMBL" id="SPO49284.1"/>
    </source>
</evidence>
<evidence type="ECO:0000256" key="1">
    <source>
        <dbReference type="SAM" id="MobiDB-lite"/>
    </source>
</evidence>
<dbReference type="OrthoDB" id="3064354at2759"/>
<feature type="compositionally biased region" description="Low complexity" evidence="1">
    <location>
        <begin position="277"/>
        <end position="290"/>
    </location>
</feature>
<dbReference type="Pfam" id="PF03184">
    <property type="entry name" value="DDE_1"/>
    <property type="match status" value="1"/>
</dbReference>
<evidence type="ECO:0000313" key="4">
    <source>
        <dbReference type="Proteomes" id="UP000325008"/>
    </source>
</evidence>
<dbReference type="GO" id="GO:0003677">
    <property type="term" value="F:DNA binding"/>
    <property type="evidence" value="ECO:0007669"/>
    <property type="project" value="TreeGrafter"/>
</dbReference>
<proteinExistence type="predicted"/>
<feature type="domain" description="DDE-1" evidence="2">
    <location>
        <begin position="20"/>
        <end position="86"/>
    </location>
</feature>
<reference evidence="3" key="1">
    <citation type="submission" date="2018-03" db="EMBL/GenBank/DDBJ databases">
        <authorList>
            <person name="Guldener U."/>
        </authorList>
    </citation>
    <scope>NUCLEOTIDE SEQUENCE [LARGE SCALE GENOMIC DNA]</scope>
    <source>
        <strain evidence="3">ATCC34888</strain>
    </source>
</reference>
<feature type="compositionally biased region" description="Basic residues" evidence="1">
    <location>
        <begin position="242"/>
        <end position="252"/>
    </location>
</feature>
<dbReference type="GO" id="GO:0005634">
    <property type="term" value="C:nucleus"/>
    <property type="evidence" value="ECO:0007669"/>
    <property type="project" value="TreeGrafter"/>
</dbReference>
<dbReference type="PANTHER" id="PTHR19303:SF74">
    <property type="entry name" value="POGO TRANSPOSABLE ELEMENT WITH KRAB DOMAIN"/>
    <property type="match status" value="1"/>
</dbReference>
<evidence type="ECO:0000259" key="2">
    <source>
        <dbReference type="Pfam" id="PF03184"/>
    </source>
</evidence>
<accession>A0A5C3FY62</accession>
<feature type="region of interest" description="Disordered" evidence="1">
    <location>
        <begin position="241"/>
        <end position="308"/>
    </location>
</feature>
<name>A0A5C3FY62_PSEA2</name>